<keyword evidence="3" id="KW-1185">Reference proteome</keyword>
<accession>A0ABY4S6A4</accession>
<feature type="transmembrane region" description="Helical" evidence="1">
    <location>
        <begin position="213"/>
        <end position="234"/>
    </location>
</feature>
<organism evidence="2 3">
    <name type="scientific">Aquincola tertiaricarbonis</name>
    <dbReference type="NCBI Taxonomy" id="391953"/>
    <lineage>
        <taxon>Bacteria</taxon>
        <taxon>Pseudomonadati</taxon>
        <taxon>Pseudomonadota</taxon>
        <taxon>Betaproteobacteria</taxon>
        <taxon>Burkholderiales</taxon>
        <taxon>Sphaerotilaceae</taxon>
        <taxon>Aquincola</taxon>
    </lineage>
</organism>
<proteinExistence type="predicted"/>
<keyword evidence="1" id="KW-0472">Membrane</keyword>
<protein>
    <submittedName>
        <fullName evidence="2">DUF2868 domain-containing protein</fullName>
    </submittedName>
</protein>
<evidence type="ECO:0000256" key="1">
    <source>
        <dbReference type="SAM" id="Phobius"/>
    </source>
</evidence>
<dbReference type="RefSeq" id="WP_250195671.1">
    <property type="nucleotide sequence ID" value="NZ_CP097635.1"/>
</dbReference>
<feature type="transmembrane region" description="Helical" evidence="1">
    <location>
        <begin position="296"/>
        <end position="315"/>
    </location>
</feature>
<feature type="transmembrane region" description="Helical" evidence="1">
    <location>
        <begin position="111"/>
        <end position="131"/>
    </location>
</feature>
<keyword evidence="1" id="KW-0812">Transmembrane</keyword>
<evidence type="ECO:0000313" key="3">
    <source>
        <dbReference type="Proteomes" id="UP001056201"/>
    </source>
</evidence>
<gene>
    <name evidence="2" type="ORF">MW290_02110</name>
</gene>
<evidence type="ECO:0000313" key="2">
    <source>
        <dbReference type="EMBL" id="URI07436.1"/>
    </source>
</evidence>
<feature type="transmembrane region" description="Helical" evidence="1">
    <location>
        <begin position="79"/>
        <end position="99"/>
    </location>
</feature>
<name>A0ABY4S6A4_AQUTE</name>
<dbReference type="Proteomes" id="UP001056201">
    <property type="component" value="Chromosome 1"/>
</dbReference>
<sequence>MTEDEARRITLLRAFEAPLTPPWTEADAAAASAEAARTVGEAAAPARYLSTRANAGLQMLLPREPAAARLLRASRATRWPGLLLVAAAAALGLATPALGESQRLNLLAPPLLGLIGWNLLVYAVLAAMALARGLGRGRAAAPTATADNTGAAPTGAGWLHRLLAAPGWSRAAAAAGLAPAATDPPANALARTALSSFTRRWAALAAPLWSARAAAWLHAAAAALVVGVLASMYLRGLALEFRAGWDSTFLSPAAVHTLLQAWLGPASALSGIALPGVDELARLRFSQGPGENAARWIHLHALTAAGLVLLPRLLLAAAAGLRARRLAADFPLPLDDAYSLRLLRSHRGQPLPLRVQPFGYRAPAASVEGLERVLRHSFGEQAQPQWALPLQEADELAGPAPALLLFTLAATPERETHGAAAAAWPEARLLVDTAGFAQRFGADRTRQRREAWLKMLAGLGRTPVFIDLQQPDLAAAEADLQSTRAS</sequence>
<reference evidence="2" key="1">
    <citation type="submission" date="2022-05" db="EMBL/GenBank/DDBJ databases">
        <title>An RpoN-dependent PEP-CTERM gene is involved in floc formation of an Aquincola tertiaricarbonis strain.</title>
        <authorList>
            <person name="Qiu D."/>
            <person name="Xia M."/>
        </authorList>
    </citation>
    <scope>NUCLEOTIDE SEQUENCE</scope>
    <source>
        <strain evidence="2">RN12</strain>
    </source>
</reference>
<keyword evidence="1" id="KW-1133">Transmembrane helix</keyword>
<dbReference type="EMBL" id="CP097635">
    <property type="protein sequence ID" value="URI07436.1"/>
    <property type="molecule type" value="Genomic_DNA"/>
</dbReference>